<proteinExistence type="predicted"/>
<feature type="transmembrane region" description="Helical" evidence="1">
    <location>
        <begin position="21"/>
        <end position="39"/>
    </location>
</feature>
<keyword evidence="3" id="KW-1185">Reference proteome</keyword>
<evidence type="ECO:0000313" key="2">
    <source>
        <dbReference type="EMBL" id="MDD7913858.1"/>
    </source>
</evidence>
<reference evidence="2" key="1">
    <citation type="submission" date="2023-02" db="EMBL/GenBank/DDBJ databases">
        <title>Polaribacter ponticola sp. nov., isolated from seawater.</title>
        <authorList>
            <person name="Baek J.H."/>
            <person name="Kim J.M."/>
            <person name="Choi D.G."/>
            <person name="Jeon C.O."/>
        </authorList>
    </citation>
    <scope>NUCLEOTIDE SEQUENCE</scope>
    <source>
        <strain evidence="2">MSW5</strain>
    </source>
</reference>
<accession>A0ABT5S6Y0</accession>
<gene>
    <name evidence="2" type="ORF">N5A56_005220</name>
</gene>
<evidence type="ECO:0000313" key="3">
    <source>
        <dbReference type="Proteomes" id="UP001151478"/>
    </source>
</evidence>
<evidence type="ECO:0008006" key="4">
    <source>
        <dbReference type="Google" id="ProtNLM"/>
    </source>
</evidence>
<keyword evidence="1" id="KW-0812">Transmembrane</keyword>
<dbReference type="RefSeq" id="WP_265724536.1">
    <property type="nucleotide sequence ID" value="NZ_JAOSLC020000003.1"/>
</dbReference>
<name>A0ABT5S6Y0_9FLAO</name>
<feature type="transmembrane region" description="Helical" evidence="1">
    <location>
        <begin position="45"/>
        <end position="62"/>
    </location>
</feature>
<comment type="caution">
    <text evidence="2">The sequence shown here is derived from an EMBL/GenBank/DDBJ whole genome shotgun (WGS) entry which is preliminary data.</text>
</comment>
<sequence>MSFLTSLENRIKQNFNIWDLAMIKWVGILFGLLVGAYYADFIKNNTTILVAILLLIGFWLAFKMLKKIKIINSN</sequence>
<protein>
    <recommendedName>
        <fullName evidence="4">AtpZ/AtpI family protein</fullName>
    </recommendedName>
</protein>
<evidence type="ECO:0000256" key="1">
    <source>
        <dbReference type="SAM" id="Phobius"/>
    </source>
</evidence>
<dbReference type="Proteomes" id="UP001151478">
    <property type="component" value="Unassembled WGS sequence"/>
</dbReference>
<organism evidence="2 3">
    <name type="scientific">Polaribacter ponticola</name>
    <dbReference type="NCBI Taxonomy" id="2978475"/>
    <lineage>
        <taxon>Bacteria</taxon>
        <taxon>Pseudomonadati</taxon>
        <taxon>Bacteroidota</taxon>
        <taxon>Flavobacteriia</taxon>
        <taxon>Flavobacteriales</taxon>
        <taxon>Flavobacteriaceae</taxon>
    </lineage>
</organism>
<dbReference type="EMBL" id="JAOSLC020000003">
    <property type="protein sequence ID" value="MDD7913858.1"/>
    <property type="molecule type" value="Genomic_DNA"/>
</dbReference>
<keyword evidence="1" id="KW-1133">Transmembrane helix</keyword>
<keyword evidence="1" id="KW-0472">Membrane</keyword>